<dbReference type="GeneID" id="98070105"/>
<gene>
    <name evidence="13" type="ORF">HMPREF9449_02569</name>
</gene>
<evidence type="ECO:0000256" key="5">
    <source>
        <dbReference type="ARBA" id="ARBA00022617"/>
    </source>
</evidence>
<feature type="transmembrane region" description="Helical" evidence="12">
    <location>
        <begin position="283"/>
        <end position="303"/>
    </location>
</feature>
<evidence type="ECO:0000256" key="3">
    <source>
        <dbReference type="ARBA" id="ARBA00022448"/>
    </source>
</evidence>
<evidence type="ECO:0000313" key="14">
    <source>
        <dbReference type="Proteomes" id="UP000004892"/>
    </source>
</evidence>
<evidence type="ECO:0000256" key="1">
    <source>
        <dbReference type="ARBA" id="ARBA00004651"/>
    </source>
</evidence>
<comment type="similarity">
    <text evidence="2">Belongs to the cytochrome ubiquinol oxidase subunit 2 family.</text>
</comment>
<dbReference type="EMBL" id="ADMC01000027">
    <property type="protein sequence ID" value="EHP45983.1"/>
    <property type="molecule type" value="Genomic_DNA"/>
</dbReference>
<dbReference type="Proteomes" id="UP000004892">
    <property type="component" value="Unassembled WGS sequence"/>
</dbReference>
<feature type="transmembrane region" description="Helical" evidence="12">
    <location>
        <begin position="83"/>
        <end position="102"/>
    </location>
</feature>
<proteinExistence type="inferred from homology"/>
<evidence type="ECO:0000256" key="8">
    <source>
        <dbReference type="ARBA" id="ARBA00022982"/>
    </source>
</evidence>
<feature type="transmembrane region" description="Helical" evidence="12">
    <location>
        <begin position="123"/>
        <end position="145"/>
    </location>
</feature>
<evidence type="ECO:0000256" key="4">
    <source>
        <dbReference type="ARBA" id="ARBA00022475"/>
    </source>
</evidence>
<keyword evidence="10" id="KW-0408">Iron</keyword>
<name>H1DJY3_9BACT</name>
<dbReference type="AlphaFoldDB" id="H1DJY3"/>
<evidence type="ECO:0000256" key="7">
    <source>
        <dbReference type="ARBA" id="ARBA00022723"/>
    </source>
</evidence>
<dbReference type="GO" id="GO:0070069">
    <property type="term" value="C:cytochrome complex"/>
    <property type="evidence" value="ECO:0007669"/>
    <property type="project" value="TreeGrafter"/>
</dbReference>
<keyword evidence="11 12" id="KW-0472">Membrane</keyword>
<evidence type="ECO:0000256" key="12">
    <source>
        <dbReference type="SAM" id="Phobius"/>
    </source>
</evidence>
<dbReference type="HOGENOM" id="CLU_733472_0_0_10"/>
<evidence type="ECO:0000256" key="11">
    <source>
        <dbReference type="ARBA" id="ARBA00023136"/>
    </source>
</evidence>
<dbReference type="eggNOG" id="COG1294">
    <property type="taxonomic scope" value="Bacteria"/>
</dbReference>
<evidence type="ECO:0000313" key="13">
    <source>
        <dbReference type="EMBL" id="EHP45983.1"/>
    </source>
</evidence>
<sequence>MSLYILQHYWWILISILGGALVFLLFVQGGQSMLYTLGKTKEERDLIVNSLGHKWELTFTTLVVFGGAFFASFPLFYATSFGGAYVVWMLILFCFVFQAVSFEYRSKPRNFLGSRTYEVFLMINGYAGPLLLGAAVATFFTGSPFRLSPLHQVEWLTPWRGLDALFVFTNYLLAFAVFFLARTMACLYFITNLEDDNLQIRCRKQLWYNTIPFLITFLLFLAFILTGDGYGILQNGSVGAVPYKYFYNLLEMPVNTLLFILGVIAVLFGIFKTLARPQWKKGIWFAAPGTILTVLALFILAGFNNTAFYPSYTDPASSLTIYNASSSEYTLKAMSYVSLIIPFIILYIWYVWRAMTRKPMSIQEIKDTEHKY</sequence>
<feature type="transmembrane region" description="Helical" evidence="12">
    <location>
        <begin position="57"/>
        <end position="77"/>
    </location>
</feature>
<dbReference type="PATRIC" id="fig|742817.3.peg.2750"/>
<accession>H1DJY3</accession>
<dbReference type="PANTHER" id="PTHR43141:SF5">
    <property type="entry name" value="CYTOCHROME BD-I UBIQUINOL OXIDASE SUBUNIT 2"/>
    <property type="match status" value="1"/>
</dbReference>
<keyword evidence="4" id="KW-1003">Cell membrane</keyword>
<dbReference type="GO" id="GO:0009055">
    <property type="term" value="F:electron transfer activity"/>
    <property type="evidence" value="ECO:0007669"/>
    <property type="project" value="TreeGrafter"/>
</dbReference>
<feature type="transmembrane region" description="Helical" evidence="12">
    <location>
        <begin position="165"/>
        <end position="190"/>
    </location>
</feature>
<keyword evidence="5" id="KW-0349">Heme</keyword>
<feature type="transmembrane region" description="Helical" evidence="12">
    <location>
        <begin position="252"/>
        <end position="271"/>
    </location>
</feature>
<evidence type="ECO:0000256" key="10">
    <source>
        <dbReference type="ARBA" id="ARBA00023004"/>
    </source>
</evidence>
<comment type="subcellular location">
    <subcellularLocation>
        <location evidence="1">Cell membrane</location>
        <topology evidence="1">Multi-pass membrane protein</topology>
    </subcellularLocation>
</comment>
<dbReference type="GO" id="GO:0019646">
    <property type="term" value="P:aerobic electron transport chain"/>
    <property type="evidence" value="ECO:0007669"/>
    <property type="project" value="TreeGrafter"/>
</dbReference>
<keyword evidence="7" id="KW-0479">Metal-binding</keyword>
<evidence type="ECO:0000256" key="2">
    <source>
        <dbReference type="ARBA" id="ARBA00007543"/>
    </source>
</evidence>
<reference evidence="13 14" key="1">
    <citation type="submission" date="2012-01" db="EMBL/GenBank/DDBJ databases">
        <title>The Genome Sequence of Odoribacter laneus YIT 12061.</title>
        <authorList>
            <consortium name="The Broad Institute Genome Sequencing Platform"/>
            <person name="Earl A."/>
            <person name="Ward D."/>
            <person name="Feldgarden M."/>
            <person name="Gevers D."/>
            <person name="Morotomi M."/>
            <person name="Young S.K."/>
            <person name="Zeng Q."/>
            <person name="Gargeya S."/>
            <person name="Fitzgerald M."/>
            <person name="Haas B."/>
            <person name="Abouelleil A."/>
            <person name="Alvarado L."/>
            <person name="Arachchi H.M."/>
            <person name="Berlin A."/>
            <person name="Chapman S.B."/>
            <person name="Gearin G."/>
            <person name="Goldberg J."/>
            <person name="Griggs A."/>
            <person name="Gujja S."/>
            <person name="Hansen M."/>
            <person name="Heiman D."/>
            <person name="Howarth C."/>
            <person name="Larimer J."/>
            <person name="Lui A."/>
            <person name="MacDonald P.J.P."/>
            <person name="McCowen C."/>
            <person name="Montmayeur A."/>
            <person name="Murphy C."/>
            <person name="Neiman D."/>
            <person name="Pearson M."/>
            <person name="Priest M."/>
            <person name="Roberts A."/>
            <person name="Saif S."/>
            <person name="Shea T."/>
            <person name="Sisk P."/>
            <person name="Stolte C."/>
            <person name="Sykes S."/>
            <person name="Wortman J."/>
            <person name="Nusbaum C."/>
            <person name="Birren B."/>
        </authorList>
    </citation>
    <scope>NUCLEOTIDE SEQUENCE [LARGE SCALE GENOMIC DNA]</scope>
    <source>
        <strain evidence="13 14">YIT 12061</strain>
    </source>
</reference>
<feature type="transmembrane region" description="Helical" evidence="12">
    <location>
        <begin position="211"/>
        <end position="232"/>
    </location>
</feature>
<keyword evidence="6 12" id="KW-0812">Transmembrane</keyword>
<evidence type="ECO:0000256" key="6">
    <source>
        <dbReference type="ARBA" id="ARBA00022692"/>
    </source>
</evidence>
<feature type="transmembrane region" description="Helical" evidence="12">
    <location>
        <begin position="12"/>
        <end position="37"/>
    </location>
</feature>
<keyword evidence="9 12" id="KW-1133">Transmembrane helix</keyword>
<keyword evidence="3" id="KW-0813">Transport</keyword>
<dbReference type="STRING" id="742817.HMPREF9449_02569"/>
<dbReference type="NCBIfam" id="TIGR00203">
    <property type="entry name" value="cydB"/>
    <property type="match status" value="1"/>
</dbReference>
<dbReference type="GO" id="GO:0046872">
    <property type="term" value="F:metal ion binding"/>
    <property type="evidence" value="ECO:0007669"/>
    <property type="project" value="UniProtKB-KW"/>
</dbReference>
<organism evidence="13 14">
    <name type="scientific">Odoribacter laneus YIT 12061</name>
    <dbReference type="NCBI Taxonomy" id="742817"/>
    <lineage>
        <taxon>Bacteria</taxon>
        <taxon>Pseudomonadati</taxon>
        <taxon>Bacteroidota</taxon>
        <taxon>Bacteroidia</taxon>
        <taxon>Bacteroidales</taxon>
        <taxon>Odoribacteraceae</taxon>
        <taxon>Odoribacter</taxon>
    </lineage>
</organism>
<protein>
    <submittedName>
        <fullName evidence="13">Cytochrome d ubiquinol oxidase, subunit II</fullName>
    </submittedName>
</protein>
<dbReference type="Pfam" id="PF02322">
    <property type="entry name" value="Cyt_bd_oxida_II"/>
    <property type="match status" value="1"/>
</dbReference>
<dbReference type="PANTHER" id="PTHR43141">
    <property type="entry name" value="CYTOCHROME BD2 SUBUNIT II"/>
    <property type="match status" value="1"/>
</dbReference>
<feature type="transmembrane region" description="Helical" evidence="12">
    <location>
        <begin position="333"/>
        <end position="352"/>
    </location>
</feature>
<comment type="caution">
    <text evidence="13">The sequence shown here is derived from an EMBL/GenBank/DDBJ whole genome shotgun (WGS) entry which is preliminary data.</text>
</comment>
<dbReference type="InterPro" id="IPR003317">
    <property type="entry name" value="Cyt-d_oxidase_su2"/>
</dbReference>
<dbReference type="GO" id="GO:0016682">
    <property type="term" value="F:oxidoreductase activity, acting on diphenols and related substances as donors, oxygen as acceptor"/>
    <property type="evidence" value="ECO:0007669"/>
    <property type="project" value="TreeGrafter"/>
</dbReference>
<keyword evidence="8" id="KW-0249">Electron transport</keyword>
<dbReference type="RefSeq" id="WP_009137713.1">
    <property type="nucleotide sequence ID" value="NZ_JH594597.1"/>
</dbReference>
<evidence type="ECO:0000256" key="9">
    <source>
        <dbReference type="ARBA" id="ARBA00022989"/>
    </source>
</evidence>
<keyword evidence="14" id="KW-1185">Reference proteome</keyword>
<dbReference type="GO" id="GO:0005886">
    <property type="term" value="C:plasma membrane"/>
    <property type="evidence" value="ECO:0007669"/>
    <property type="project" value="UniProtKB-SubCell"/>
</dbReference>